<dbReference type="OrthoDB" id="6369810at2759"/>
<dbReference type="InterPro" id="IPR016186">
    <property type="entry name" value="C-type_lectin-like/link_sf"/>
</dbReference>
<comment type="caution">
    <text evidence="4">The sequence shown here is derived from an EMBL/GenBank/DDBJ whole genome shotgun (WGS) entry which is preliminary data.</text>
</comment>
<gene>
    <name evidence="4" type="ORF">MEDL_68940</name>
</gene>
<proteinExistence type="predicted"/>
<evidence type="ECO:0000256" key="2">
    <source>
        <dbReference type="SAM" id="SignalP"/>
    </source>
</evidence>
<dbReference type="SUPFAM" id="SSF56436">
    <property type="entry name" value="C-type lectin-like"/>
    <property type="match status" value="1"/>
</dbReference>
<dbReference type="SMART" id="SM00034">
    <property type="entry name" value="CLECT"/>
    <property type="match status" value="1"/>
</dbReference>
<feature type="region of interest" description="Disordered" evidence="1">
    <location>
        <begin position="60"/>
        <end position="85"/>
    </location>
</feature>
<sequence length="300" mass="35271">MSDKFWTTYFITFILFVFISKIDGLKSDSAKCFVKMNNFTYEISILEKHGLTPKQKENFKEWSNNKNEEKTLNSKSYHSRYKRSTTAGESQVSDLEVSRLKRKIGRLEKKLSESMDDLSKEVTKGFRRMEEKIRDIGTPGHSKREVRYLPSQTPCPQDFHLIDVGKLQTCYSLSNFNTTWYEANEYCTALGSDLVALESIQEHYVLTYMIKNHHDHSKVEGWWTSGMFISKTKQWMWATDITVNKPFTFIRWASNQPDDDSSNCVYLRRDDDQLWNDELCTSKFNFVCETCFGCHRHNGY</sequence>
<accession>A0A8S3VI64</accession>
<evidence type="ECO:0000313" key="4">
    <source>
        <dbReference type="EMBL" id="CAG2257627.1"/>
    </source>
</evidence>
<feature type="domain" description="C-type lectin" evidence="3">
    <location>
        <begin position="170"/>
        <end position="289"/>
    </location>
</feature>
<dbReference type="InterPro" id="IPR050111">
    <property type="entry name" value="C-type_lectin/snaclec_domain"/>
</dbReference>
<evidence type="ECO:0000313" key="5">
    <source>
        <dbReference type="Proteomes" id="UP000683360"/>
    </source>
</evidence>
<organism evidence="4 5">
    <name type="scientific">Mytilus edulis</name>
    <name type="common">Blue mussel</name>
    <dbReference type="NCBI Taxonomy" id="6550"/>
    <lineage>
        <taxon>Eukaryota</taxon>
        <taxon>Metazoa</taxon>
        <taxon>Spiralia</taxon>
        <taxon>Lophotrochozoa</taxon>
        <taxon>Mollusca</taxon>
        <taxon>Bivalvia</taxon>
        <taxon>Autobranchia</taxon>
        <taxon>Pteriomorphia</taxon>
        <taxon>Mytilida</taxon>
        <taxon>Mytiloidea</taxon>
        <taxon>Mytilidae</taxon>
        <taxon>Mytilinae</taxon>
        <taxon>Mytilus</taxon>
    </lineage>
</organism>
<dbReference type="AlphaFoldDB" id="A0A8S3VI64"/>
<keyword evidence="2" id="KW-0732">Signal</keyword>
<keyword evidence="5" id="KW-1185">Reference proteome</keyword>
<dbReference type="PANTHER" id="PTHR22803">
    <property type="entry name" value="MANNOSE, PHOSPHOLIPASE, LECTIN RECEPTOR RELATED"/>
    <property type="match status" value="1"/>
</dbReference>
<dbReference type="Gene3D" id="3.10.100.10">
    <property type="entry name" value="Mannose-Binding Protein A, subunit A"/>
    <property type="match status" value="1"/>
</dbReference>
<dbReference type="PROSITE" id="PS50041">
    <property type="entry name" value="C_TYPE_LECTIN_2"/>
    <property type="match status" value="1"/>
</dbReference>
<dbReference type="Proteomes" id="UP000683360">
    <property type="component" value="Unassembled WGS sequence"/>
</dbReference>
<reference evidence="4" key="1">
    <citation type="submission" date="2021-03" db="EMBL/GenBank/DDBJ databases">
        <authorList>
            <person name="Bekaert M."/>
        </authorList>
    </citation>
    <scope>NUCLEOTIDE SEQUENCE</scope>
</reference>
<dbReference type="EMBL" id="CAJPWZ010003331">
    <property type="protein sequence ID" value="CAG2257627.1"/>
    <property type="molecule type" value="Genomic_DNA"/>
</dbReference>
<evidence type="ECO:0000259" key="3">
    <source>
        <dbReference type="PROSITE" id="PS50041"/>
    </source>
</evidence>
<name>A0A8S3VI64_MYTED</name>
<protein>
    <recommendedName>
        <fullName evidence="3">C-type lectin domain-containing protein</fullName>
    </recommendedName>
</protein>
<evidence type="ECO:0000256" key="1">
    <source>
        <dbReference type="SAM" id="MobiDB-lite"/>
    </source>
</evidence>
<dbReference type="InterPro" id="IPR016187">
    <property type="entry name" value="CTDL_fold"/>
</dbReference>
<dbReference type="Pfam" id="PF00059">
    <property type="entry name" value="Lectin_C"/>
    <property type="match status" value="1"/>
</dbReference>
<feature type="signal peptide" evidence="2">
    <location>
        <begin position="1"/>
        <end position="24"/>
    </location>
</feature>
<dbReference type="CDD" id="cd00037">
    <property type="entry name" value="CLECT"/>
    <property type="match status" value="1"/>
</dbReference>
<feature type="chain" id="PRO_5035927514" description="C-type lectin domain-containing protein" evidence="2">
    <location>
        <begin position="25"/>
        <end position="300"/>
    </location>
</feature>
<dbReference type="InterPro" id="IPR001304">
    <property type="entry name" value="C-type_lectin-like"/>
</dbReference>